<protein>
    <submittedName>
        <fullName evidence="1">Uncharacterized protein</fullName>
    </submittedName>
</protein>
<name>A0A6M3JIW3_9ZZZZ</name>
<reference evidence="1" key="1">
    <citation type="submission" date="2020-03" db="EMBL/GenBank/DDBJ databases">
        <title>The deep terrestrial virosphere.</title>
        <authorList>
            <person name="Holmfeldt K."/>
            <person name="Nilsson E."/>
            <person name="Simone D."/>
            <person name="Lopez-Fernandez M."/>
            <person name="Wu X."/>
            <person name="de Brujin I."/>
            <person name="Lundin D."/>
            <person name="Andersson A."/>
            <person name="Bertilsson S."/>
            <person name="Dopson M."/>
        </authorList>
    </citation>
    <scope>NUCLEOTIDE SEQUENCE</scope>
    <source>
        <strain evidence="1">MM415A05189</strain>
    </source>
</reference>
<dbReference type="AlphaFoldDB" id="A0A6M3JIW3"/>
<organism evidence="1">
    <name type="scientific">viral metagenome</name>
    <dbReference type="NCBI Taxonomy" id="1070528"/>
    <lineage>
        <taxon>unclassified sequences</taxon>
        <taxon>metagenomes</taxon>
        <taxon>organismal metagenomes</taxon>
    </lineage>
</organism>
<evidence type="ECO:0000313" key="1">
    <source>
        <dbReference type="EMBL" id="QJA69032.1"/>
    </source>
</evidence>
<dbReference type="EMBL" id="MT141671">
    <property type="protein sequence ID" value="QJA69032.1"/>
    <property type="molecule type" value="Genomic_DNA"/>
</dbReference>
<gene>
    <name evidence="1" type="ORF">MM415A05189_0008</name>
</gene>
<accession>A0A6M3JIW3</accession>
<proteinExistence type="predicted"/>
<sequence>MAKIIEWSEEQEKAWEDWVSTRPQIIKDLCKRFPPYNIYRLNNSGHKVTIYSYSEDGTITVNVSGEYNAVMFDRQVFGIRPENLEECDLPGTDEVIGSFLTEEEDVKKFIDMVRPSVLADRN</sequence>